<keyword evidence="2" id="KW-0328">Glycosyltransferase</keyword>
<keyword evidence="2" id="KW-0808">Transferase</keyword>
<evidence type="ECO:0000259" key="1">
    <source>
        <dbReference type="Pfam" id="PF00535"/>
    </source>
</evidence>
<keyword evidence="3" id="KW-1185">Reference proteome</keyword>
<dbReference type="AlphaFoldDB" id="A0A1Y5T136"/>
<dbReference type="PANTHER" id="PTHR22916:SF3">
    <property type="entry name" value="UDP-GLCNAC:BETAGAL BETA-1,3-N-ACETYLGLUCOSAMINYLTRANSFERASE-LIKE PROTEIN 1"/>
    <property type="match status" value="1"/>
</dbReference>
<dbReference type="EC" id="2.4.-.-" evidence="2"/>
<reference evidence="2 3" key="1">
    <citation type="submission" date="2017-03" db="EMBL/GenBank/DDBJ databases">
        <authorList>
            <person name="Afonso C.L."/>
            <person name="Miller P.J."/>
            <person name="Scott M.A."/>
            <person name="Spackman E."/>
            <person name="Goraichik I."/>
            <person name="Dimitrov K.M."/>
            <person name="Suarez D.L."/>
            <person name="Swayne D.E."/>
        </authorList>
    </citation>
    <scope>NUCLEOTIDE SEQUENCE [LARGE SCALE GENOMIC DNA]</scope>
    <source>
        <strain evidence="2 3">CECT 8287</strain>
    </source>
</reference>
<dbReference type="GO" id="GO:0016758">
    <property type="term" value="F:hexosyltransferase activity"/>
    <property type="evidence" value="ECO:0007669"/>
    <property type="project" value="UniProtKB-ARBA"/>
</dbReference>
<dbReference type="InterPro" id="IPR029044">
    <property type="entry name" value="Nucleotide-diphossugar_trans"/>
</dbReference>
<feature type="domain" description="Glycosyltransferase 2-like" evidence="1">
    <location>
        <begin position="1"/>
        <end position="143"/>
    </location>
</feature>
<evidence type="ECO:0000313" key="3">
    <source>
        <dbReference type="Proteomes" id="UP000193827"/>
    </source>
</evidence>
<proteinExistence type="predicted"/>
<sequence>MPCYNHVDHIADAIESVLRQKTDFGFKLIVQDDASTDGTAEIVADYASRYPDTIEPVLFKDNQFSQGHRIFALAWPRFDSEYVALLDGDDLWEDPQKLAVQVDFLDRNPDCSLCQTLTRYWDVPNDQELQIFPTKKKRMFFATLDDLADGNFIQTSAVMFRLSALPSLPSDFGTIPFGDYAIFALLARKGSIGLIPKVMALYRVHNASFWSSRNQEERTKKTNDVKRFIMRHIPKSQQLPWECALEGRPLPFFHKVRPRLRRAMYRLLARSP</sequence>
<dbReference type="EMBL" id="FWFL01000007">
    <property type="protein sequence ID" value="SLN53566.1"/>
    <property type="molecule type" value="Genomic_DNA"/>
</dbReference>
<gene>
    <name evidence="2" type="primary">epsE_2</name>
    <name evidence="2" type="ORF">PEL8287_02843</name>
</gene>
<evidence type="ECO:0000313" key="2">
    <source>
        <dbReference type="EMBL" id="SLN53566.1"/>
    </source>
</evidence>
<organism evidence="2 3">
    <name type="scientific">Roseovarius litorisediminis</name>
    <dbReference type="NCBI Taxonomy" id="1312363"/>
    <lineage>
        <taxon>Bacteria</taxon>
        <taxon>Pseudomonadati</taxon>
        <taxon>Pseudomonadota</taxon>
        <taxon>Alphaproteobacteria</taxon>
        <taxon>Rhodobacterales</taxon>
        <taxon>Roseobacteraceae</taxon>
        <taxon>Roseovarius</taxon>
    </lineage>
</organism>
<dbReference type="Gene3D" id="3.90.550.10">
    <property type="entry name" value="Spore Coat Polysaccharide Biosynthesis Protein SpsA, Chain A"/>
    <property type="match status" value="1"/>
</dbReference>
<dbReference type="SUPFAM" id="SSF53448">
    <property type="entry name" value="Nucleotide-diphospho-sugar transferases"/>
    <property type="match status" value="1"/>
</dbReference>
<name>A0A1Y5T136_9RHOB</name>
<dbReference type="Pfam" id="PF00535">
    <property type="entry name" value="Glycos_transf_2"/>
    <property type="match status" value="1"/>
</dbReference>
<accession>A0A1Y5T136</accession>
<dbReference type="Proteomes" id="UP000193827">
    <property type="component" value="Unassembled WGS sequence"/>
</dbReference>
<dbReference type="InterPro" id="IPR001173">
    <property type="entry name" value="Glyco_trans_2-like"/>
</dbReference>
<dbReference type="PANTHER" id="PTHR22916">
    <property type="entry name" value="GLYCOSYLTRANSFERASE"/>
    <property type="match status" value="1"/>
</dbReference>
<protein>
    <submittedName>
        <fullName evidence="2">Putative glycosyltransferase EpsE</fullName>
        <ecNumber evidence="2">2.4.-.-</ecNumber>
    </submittedName>
</protein>